<name>R4KEM9_9FIRM</name>
<proteinExistence type="predicted"/>
<dbReference type="OrthoDB" id="9795068at2"/>
<dbReference type="InterPro" id="IPR050194">
    <property type="entry name" value="Glycosyltransferase_grp1"/>
</dbReference>
<dbReference type="Proteomes" id="UP000013520">
    <property type="component" value="Chromosome"/>
</dbReference>
<dbReference type="RefSeq" id="WP_006523888.1">
    <property type="nucleotide sequence ID" value="NC_021184.1"/>
</dbReference>
<dbReference type="STRING" id="767817.Desgi_1547"/>
<dbReference type="eggNOG" id="COG0438">
    <property type="taxonomic scope" value="Bacteria"/>
</dbReference>
<reference evidence="3 4" key="1">
    <citation type="submission" date="2012-01" db="EMBL/GenBank/DDBJ databases">
        <title>Complete sequence of Desulfotomaculum gibsoniae DSM 7213.</title>
        <authorList>
            <consortium name="US DOE Joint Genome Institute"/>
            <person name="Lucas S."/>
            <person name="Han J."/>
            <person name="Lapidus A."/>
            <person name="Cheng J.-F."/>
            <person name="Goodwin L."/>
            <person name="Pitluck S."/>
            <person name="Peters L."/>
            <person name="Ovchinnikova G."/>
            <person name="Teshima H."/>
            <person name="Detter J.C."/>
            <person name="Han C."/>
            <person name="Tapia R."/>
            <person name="Land M."/>
            <person name="Hauser L."/>
            <person name="Kyrpides N."/>
            <person name="Ivanova N."/>
            <person name="Pagani I."/>
            <person name="Parshina S."/>
            <person name="Plugge C."/>
            <person name="Muyzer G."/>
            <person name="Kuever J."/>
            <person name="Ivanova A."/>
            <person name="Nazina T."/>
            <person name="Klenk H.-P."/>
            <person name="Brambilla E."/>
            <person name="Spring S."/>
            <person name="Stams A.F."/>
            <person name="Woyke T."/>
        </authorList>
    </citation>
    <scope>NUCLEOTIDE SEQUENCE [LARGE SCALE GENOMIC DNA]</scope>
    <source>
        <strain evidence="3 4">DSM 7213</strain>
    </source>
</reference>
<sequence length="388" mass="44525">MKIAYVYDNVYPYYVGGVEKRIWEIGRRLSAKGHEVHWYCMKYWEEESVIYRDGMWLHGVCHPQQLFVNGRRSIYEALFFASKLLVPLMKHKFDIIDVQNFPYFSVFTSKFYSLVKRSQLVITWHEVWDKYWYEYLGILGFFGFTVERMVSLSSGNMLAVSKSTITNLKKISFKKSDIELMPNGIDLKYITNINPKGDVYDVIFAGRLIKEKGVHLLVEAIKIIKKIRPKVKCLIIGDGPEKNNIINLIKDLKLEENIKLSGFINEYEDLIAQIKQAKVFVLPSIREGFGMVVLEANASGIPVVTVNHNQNAAKDLIVEGINGLISLVTPADLAKKILVIINGGNVYKEQCISFAEQYDWGKIVDLLECYYIKLNHANNINCLLKTGD</sequence>
<dbReference type="PANTHER" id="PTHR45947">
    <property type="entry name" value="SULFOQUINOVOSYL TRANSFERASE SQD2"/>
    <property type="match status" value="1"/>
</dbReference>
<accession>R4KEM9</accession>
<feature type="domain" description="Glycosyl transferase family 1" evidence="1">
    <location>
        <begin position="195"/>
        <end position="345"/>
    </location>
</feature>
<dbReference type="PANTHER" id="PTHR45947:SF3">
    <property type="entry name" value="SULFOQUINOVOSYL TRANSFERASE SQD2"/>
    <property type="match status" value="1"/>
</dbReference>
<dbReference type="InterPro" id="IPR001296">
    <property type="entry name" value="Glyco_trans_1"/>
</dbReference>
<dbReference type="Gene3D" id="3.40.50.2000">
    <property type="entry name" value="Glycogen Phosphorylase B"/>
    <property type="match status" value="2"/>
</dbReference>
<evidence type="ECO:0000259" key="1">
    <source>
        <dbReference type="Pfam" id="PF00534"/>
    </source>
</evidence>
<dbReference type="SUPFAM" id="SSF53756">
    <property type="entry name" value="UDP-Glycosyltransferase/glycogen phosphorylase"/>
    <property type="match status" value="1"/>
</dbReference>
<dbReference type="Pfam" id="PF00534">
    <property type="entry name" value="Glycos_transf_1"/>
    <property type="match status" value="1"/>
</dbReference>
<dbReference type="Pfam" id="PF13439">
    <property type="entry name" value="Glyco_transf_4"/>
    <property type="match status" value="1"/>
</dbReference>
<dbReference type="InterPro" id="IPR028098">
    <property type="entry name" value="Glyco_trans_4-like_N"/>
</dbReference>
<dbReference type="CDD" id="cd03801">
    <property type="entry name" value="GT4_PimA-like"/>
    <property type="match status" value="1"/>
</dbReference>
<keyword evidence="3" id="KW-0808">Transferase</keyword>
<evidence type="ECO:0000259" key="2">
    <source>
        <dbReference type="Pfam" id="PF13439"/>
    </source>
</evidence>
<keyword evidence="4" id="KW-1185">Reference proteome</keyword>
<protein>
    <submittedName>
        <fullName evidence="3">Glycosyltransferase</fullName>
    </submittedName>
</protein>
<dbReference type="AlphaFoldDB" id="R4KEM9"/>
<gene>
    <name evidence="3" type="ORF">Desgi_1547</name>
</gene>
<evidence type="ECO:0000313" key="3">
    <source>
        <dbReference type="EMBL" id="AGL01029.1"/>
    </source>
</evidence>
<dbReference type="KEGG" id="dgi:Desgi_1547"/>
<dbReference type="EMBL" id="CP003273">
    <property type="protein sequence ID" value="AGL01029.1"/>
    <property type="molecule type" value="Genomic_DNA"/>
</dbReference>
<evidence type="ECO:0000313" key="4">
    <source>
        <dbReference type="Proteomes" id="UP000013520"/>
    </source>
</evidence>
<feature type="domain" description="Glycosyltransferase subfamily 4-like N-terminal" evidence="2">
    <location>
        <begin position="15"/>
        <end position="188"/>
    </location>
</feature>
<dbReference type="GO" id="GO:0016757">
    <property type="term" value="F:glycosyltransferase activity"/>
    <property type="evidence" value="ECO:0007669"/>
    <property type="project" value="InterPro"/>
</dbReference>
<dbReference type="HOGENOM" id="CLU_009583_2_2_9"/>
<organism evidence="3 4">
    <name type="scientific">Desulfoscipio gibsoniae DSM 7213</name>
    <dbReference type="NCBI Taxonomy" id="767817"/>
    <lineage>
        <taxon>Bacteria</taxon>
        <taxon>Bacillati</taxon>
        <taxon>Bacillota</taxon>
        <taxon>Clostridia</taxon>
        <taxon>Eubacteriales</taxon>
        <taxon>Desulfallaceae</taxon>
        <taxon>Desulfoscipio</taxon>
    </lineage>
</organism>